<evidence type="ECO:0000313" key="1">
    <source>
        <dbReference type="EMBL" id="CAD8131333.1"/>
    </source>
</evidence>
<protein>
    <submittedName>
        <fullName evidence="1">Uncharacterized protein</fullName>
    </submittedName>
</protein>
<keyword evidence="2" id="KW-1185">Reference proteome</keyword>
<accession>A0A8S1RVH7</accession>
<proteinExistence type="predicted"/>
<evidence type="ECO:0000313" key="2">
    <source>
        <dbReference type="Proteomes" id="UP000692954"/>
    </source>
</evidence>
<dbReference type="AlphaFoldDB" id="A0A8S1RVH7"/>
<sequence>MFQLLGIAQNVILQIGFYMKINAYHIVEIKLLQIMNECQGFHIQGDQTLIYYNKWLLSPQYVEMDLLFSSKKNVMMAILQSMTVAINFNSNVKKCALSVNNVYVMNATIQVG</sequence>
<comment type="caution">
    <text evidence="1">The sequence shown here is derived from an EMBL/GenBank/DDBJ whole genome shotgun (WGS) entry which is preliminary data.</text>
</comment>
<reference evidence="1" key="1">
    <citation type="submission" date="2021-01" db="EMBL/GenBank/DDBJ databases">
        <authorList>
            <consortium name="Genoscope - CEA"/>
            <person name="William W."/>
        </authorList>
    </citation>
    <scope>NUCLEOTIDE SEQUENCE</scope>
</reference>
<gene>
    <name evidence="1" type="ORF">PSON_ATCC_30995.1.T4760002</name>
</gene>
<organism evidence="1 2">
    <name type="scientific">Paramecium sonneborni</name>
    <dbReference type="NCBI Taxonomy" id="65129"/>
    <lineage>
        <taxon>Eukaryota</taxon>
        <taxon>Sar</taxon>
        <taxon>Alveolata</taxon>
        <taxon>Ciliophora</taxon>
        <taxon>Intramacronucleata</taxon>
        <taxon>Oligohymenophorea</taxon>
        <taxon>Peniculida</taxon>
        <taxon>Parameciidae</taxon>
        <taxon>Paramecium</taxon>
    </lineage>
</organism>
<dbReference type="Proteomes" id="UP000692954">
    <property type="component" value="Unassembled WGS sequence"/>
</dbReference>
<dbReference type="EMBL" id="CAJJDN010000476">
    <property type="protein sequence ID" value="CAD8131333.1"/>
    <property type="molecule type" value="Genomic_DNA"/>
</dbReference>
<name>A0A8S1RVH7_9CILI</name>